<dbReference type="Proteomes" id="UP000660262">
    <property type="component" value="Unassembled WGS sequence"/>
</dbReference>
<feature type="domain" description="EF-hand" evidence="2">
    <location>
        <begin position="86"/>
        <end position="121"/>
    </location>
</feature>
<dbReference type="InterPro" id="IPR002048">
    <property type="entry name" value="EF_hand_dom"/>
</dbReference>
<organism evidence="3 4">
    <name type="scientific">Pycnococcus provasolii</name>
    <dbReference type="NCBI Taxonomy" id="41880"/>
    <lineage>
        <taxon>Eukaryota</taxon>
        <taxon>Viridiplantae</taxon>
        <taxon>Chlorophyta</taxon>
        <taxon>Pseudoscourfieldiophyceae</taxon>
        <taxon>Pseudoscourfieldiales</taxon>
        <taxon>Pycnococcaceae</taxon>
        <taxon>Pycnococcus</taxon>
    </lineage>
</organism>
<evidence type="ECO:0000256" key="1">
    <source>
        <dbReference type="SAM" id="MobiDB-lite"/>
    </source>
</evidence>
<reference evidence="3" key="1">
    <citation type="submission" date="2020-10" db="EMBL/GenBank/DDBJ databases">
        <title>Unveiling of a novel bifunctional photoreceptor, Dualchrome1, isolated from a cosmopolitan green alga.</title>
        <authorList>
            <person name="Suzuki S."/>
            <person name="Kawachi M."/>
        </authorList>
    </citation>
    <scope>NUCLEOTIDE SEQUENCE</scope>
    <source>
        <strain evidence="3">NIES 2893</strain>
    </source>
</reference>
<accession>A0A830HSI2</accession>
<dbReference type="AlphaFoldDB" id="A0A830HSI2"/>
<feature type="compositionally biased region" description="Basic residues" evidence="1">
    <location>
        <begin position="157"/>
        <end position="173"/>
    </location>
</feature>
<feature type="region of interest" description="Disordered" evidence="1">
    <location>
        <begin position="1"/>
        <end position="26"/>
    </location>
</feature>
<feature type="compositionally biased region" description="Pro residues" evidence="1">
    <location>
        <begin position="379"/>
        <end position="391"/>
    </location>
</feature>
<protein>
    <recommendedName>
        <fullName evidence="2">EF-hand domain-containing protein</fullName>
    </recommendedName>
</protein>
<dbReference type="SUPFAM" id="SSF47473">
    <property type="entry name" value="EF-hand"/>
    <property type="match status" value="1"/>
</dbReference>
<feature type="region of interest" description="Disordered" evidence="1">
    <location>
        <begin position="157"/>
        <end position="183"/>
    </location>
</feature>
<dbReference type="PROSITE" id="PS50222">
    <property type="entry name" value="EF_HAND_2"/>
    <property type="match status" value="1"/>
</dbReference>
<proteinExistence type="predicted"/>
<gene>
    <name evidence="3" type="ORF">PPROV_000663900</name>
</gene>
<name>A0A830HSI2_9CHLO</name>
<evidence type="ECO:0000313" key="3">
    <source>
        <dbReference type="EMBL" id="GHP07897.1"/>
    </source>
</evidence>
<keyword evidence="4" id="KW-1185">Reference proteome</keyword>
<dbReference type="EMBL" id="BNJQ01000018">
    <property type="protein sequence ID" value="GHP07897.1"/>
    <property type="molecule type" value="Genomic_DNA"/>
</dbReference>
<feature type="region of interest" description="Disordered" evidence="1">
    <location>
        <begin position="213"/>
        <end position="258"/>
    </location>
</feature>
<evidence type="ECO:0000313" key="4">
    <source>
        <dbReference type="Proteomes" id="UP000660262"/>
    </source>
</evidence>
<dbReference type="InterPro" id="IPR011992">
    <property type="entry name" value="EF-hand-dom_pair"/>
</dbReference>
<feature type="compositionally biased region" description="Low complexity" evidence="1">
    <location>
        <begin position="174"/>
        <end position="183"/>
    </location>
</feature>
<evidence type="ECO:0000259" key="2">
    <source>
        <dbReference type="PROSITE" id="PS50222"/>
    </source>
</evidence>
<comment type="caution">
    <text evidence="3">The sequence shown here is derived from an EMBL/GenBank/DDBJ whole genome shotgun (WGS) entry which is preliminary data.</text>
</comment>
<dbReference type="GO" id="GO:0005509">
    <property type="term" value="F:calcium ion binding"/>
    <property type="evidence" value="ECO:0007669"/>
    <property type="project" value="InterPro"/>
</dbReference>
<feature type="region of interest" description="Disordered" evidence="1">
    <location>
        <begin position="357"/>
        <end position="393"/>
    </location>
</feature>
<sequence length="409" mass="44522">MAAGGQPRTSSPAAGPLGQETSGTITSSYNTTLQDAAAGVGLSFQDKPYAYNHTDGNLLMLPQLLDAAGQKKSPIVILKEYLDDEPNLFRAREVFRKLDRDVDGMLGRWEFVTFVQLLPGFSKLKLRLNDLLGIYDVVDDTKCNAISMPELLASLRRKARGGRPASARRRRSRPSSAASSLSSRAQRLAEGFGTFGAPPAVTAALAAAATAATTAQTGAGDPPKPRSARLASRRTYDRPWSASAALPKREPSTTAPPNPFLLHPQKFSTVGTTPTPGRAVKLFEQNQVRTSLLESLPGGARLVQMRTKRWEDHLEETLSREAVEEERKMNKRREQVLCRGAIRASFADRQETTRQLEVLAGQRPPSAPPASSSPDMKPPRAPLAEPPPPPNVRLHWGGELFTYSLKQSL</sequence>